<evidence type="ECO:0000313" key="1">
    <source>
        <dbReference type="EMBL" id="GIX76043.1"/>
    </source>
</evidence>
<accession>A0AAV4MUS4</accession>
<name>A0AAV4MUS4_CAEEX</name>
<protein>
    <submittedName>
        <fullName evidence="1">Uncharacterized protein</fullName>
    </submittedName>
</protein>
<dbReference type="AlphaFoldDB" id="A0AAV4MUS4"/>
<evidence type="ECO:0000313" key="2">
    <source>
        <dbReference type="Proteomes" id="UP001054945"/>
    </source>
</evidence>
<sequence>MDICQRHVKDVRGRNIPAPWGATESLIEHFSKPSNALGLCRISKRYRYPHIHAKRGKALFEPNPFLSSPDDLPAVAQLNLKKLLIKNRSYGITPKGEAKNASETRIVSNISNVQHAPNNGRPPCRERNF</sequence>
<gene>
    <name evidence="1" type="ORF">CEXT_719161</name>
</gene>
<keyword evidence="2" id="KW-1185">Reference proteome</keyword>
<dbReference type="EMBL" id="BPLR01002643">
    <property type="protein sequence ID" value="GIX76043.1"/>
    <property type="molecule type" value="Genomic_DNA"/>
</dbReference>
<dbReference type="Proteomes" id="UP001054945">
    <property type="component" value="Unassembled WGS sequence"/>
</dbReference>
<comment type="caution">
    <text evidence="1">The sequence shown here is derived from an EMBL/GenBank/DDBJ whole genome shotgun (WGS) entry which is preliminary data.</text>
</comment>
<proteinExistence type="predicted"/>
<reference evidence="1 2" key="1">
    <citation type="submission" date="2021-06" db="EMBL/GenBank/DDBJ databases">
        <title>Caerostris extrusa draft genome.</title>
        <authorList>
            <person name="Kono N."/>
            <person name="Arakawa K."/>
        </authorList>
    </citation>
    <scope>NUCLEOTIDE SEQUENCE [LARGE SCALE GENOMIC DNA]</scope>
</reference>
<organism evidence="1 2">
    <name type="scientific">Caerostris extrusa</name>
    <name type="common">Bark spider</name>
    <name type="synonym">Caerostris bankana</name>
    <dbReference type="NCBI Taxonomy" id="172846"/>
    <lineage>
        <taxon>Eukaryota</taxon>
        <taxon>Metazoa</taxon>
        <taxon>Ecdysozoa</taxon>
        <taxon>Arthropoda</taxon>
        <taxon>Chelicerata</taxon>
        <taxon>Arachnida</taxon>
        <taxon>Araneae</taxon>
        <taxon>Araneomorphae</taxon>
        <taxon>Entelegynae</taxon>
        <taxon>Araneoidea</taxon>
        <taxon>Araneidae</taxon>
        <taxon>Caerostris</taxon>
    </lineage>
</organism>